<evidence type="ECO:0000313" key="4">
    <source>
        <dbReference type="Proteomes" id="UP000075243"/>
    </source>
</evidence>
<gene>
    <name evidence="3" type="ORF">KK1_037581</name>
</gene>
<dbReference type="PANTHER" id="PTHR33286:SF1">
    <property type="entry name" value="OS01G0800600 PROTEIN"/>
    <property type="match status" value="1"/>
</dbReference>
<dbReference type="InterPro" id="IPR036312">
    <property type="entry name" value="Bifun_inhib/LTP/seed_sf"/>
</dbReference>
<dbReference type="STRING" id="3821.A0A151REK9"/>
<feature type="domain" description="Bifunctional inhibitor/plant lipid transfer protein/seed storage helical" evidence="2">
    <location>
        <begin position="18"/>
        <end position="101"/>
    </location>
</feature>
<dbReference type="Pfam" id="PF14368">
    <property type="entry name" value="LTP_2"/>
    <property type="match status" value="1"/>
</dbReference>
<dbReference type="PANTHER" id="PTHR33286">
    <property type="entry name" value="BIFUNCTIONAL INHIBITOR/LIPID-TRANSFER PROTEIN/SEED STORAGE 2S ALBUMIN SUPERFAMILY PROTEIN"/>
    <property type="match status" value="1"/>
</dbReference>
<evidence type="ECO:0000259" key="2">
    <source>
        <dbReference type="Pfam" id="PF14368"/>
    </source>
</evidence>
<organism evidence="3 4">
    <name type="scientific">Cajanus cajan</name>
    <name type="common">Pigeon pea</name>
    <name type="synonym">Cajanus indicus</name>
    <dbReference type="NCBI Taxonomy" id="3821"/>
    <lineage>
        <taxon>Eukaryota</taxon>
        <taxon>Viridiplantae</taxon>
        <taxon>Streptophyta</taxon>
        <taxon>Embryophyta</taxon>
        <taxon>Tracheophyta</taxon>
        <taxon>Spermatophyta</taxon>
        <taxon>Magnoliopsida</taxon>
        <taxon>eudicotyledons</taxon>
        <taxon>Gunneridae</taxon>
        <taxon>Pentapetalae</taxon>
        <taxon>rosids</taxon>
        <taxon>fabids</taxon>
        <taxon>Fabales</taxon>
        <taxon>Fabaceae</taxon>
        <taxon>Papilionoideae</taxon>
        <taxon>50 kb inversion clade</taxon>
        <taxon>NPAAA clade</taxon>
        <taxon>indigoferoid/millettioid clade</taxon>
        <taxon>Phaseoleae</taxon>
        <taxon>Cajanus</taxon>
    </lineage>
</organism>
<name>A0A151REK9_CAJCA</name>
<protein>
    <recommendedName>
        <fullName evidence="2">Bifunctional inhibitor/plant lipid transfer protein/seed storage helical domain-containing protein</fullName>
    </recommendedName>
</protein>
<dbReference type="OMA" id="CQDYVKF"/>
<keyword evidence="1" id="KW-0732">Signal</keyword>
<keyword evidence="4" id="KW-1185">Reference proteome</keyword>
<feature type="signal peptide" evidence="1">
    <location>
        <begin position="1"/>
        <end position="25"/>
    </location>
</feature>
<sequence>MDTNIVILAMIGILVFFGANKNVVAGQCLGMQGLITQCAMYVEKFGPMMNPSPECCYQIKNADDSCLCQHITNAVLQFIDLQKVIYVTQSCGTPIPSGTNCGGIKIFNPTNLCLNLNLNFQ</sequence>
<dbReference type="SUPFAM" id="SSF47699">
    <property type="entry name" value="Bifunctional inhibitor/lipid-transfer protein/seed storage 2S albumin"/>
    <property type="match status" value="1"/>
</dbReference>
<dbReference type="EMBL" id="KQ483797">
    <property type="protein sequence ID" value="KYP41058.1"/>
    <property type="molecule type" value="Genomic_DNA"/>
</dbReference>
<accession>A0A151REK9</accession>
<proteinExistence type="predicted"/>
<dbReference type="AlphaFoldDB" id="A0A151REK9"/>
<dbReference type="Gramene" id="C.cajan_32911.t">
    <property type="protein sequence ID" value="C.cajan_32911.t.cds1"/>
    <property type="gene ID" value="C.cajan_32911"/>
</dbReference>
<evidence type="ECO:0000313" key="3">
    <source>
        <dbReference type="EMBL" id="KYP41058.1"/>
    </source>
</evidence>
<feature type="chain" id="PRO_5007587892" description="Bifunctional inhibitor/plant lipid transfer protein/seed storage helical domain-containing protein" evidence="1">
    <location>
        <begin position="26"/>
        <end position="121"/>
    </location>
</feature>
<dbReference type="Proteomes" id="UP000075243">
    <property type="component" value="Unassembled WGS sequence"/>
</dbReference>
<evidence type="ECO:0000256" key="1">
    <source>
        <dbReference type="SAM" id="SignalP"/>
    </source>
</evidence>
<dbReference type="InterPro" id="IPR016140">
    <property type="entry name" value="Bifunc_inhib/LTP/seed_store"/>
</dbReference>
<dbReference type="Gene3D" id="1.10.110.10">
    <property type="entry name" value="Plant lipid-transfer and hydrophobic proteins"/>
    <property type="match status" value="1"/>
</dbReference>
<reference evidence="3" key="1">
    <citation type="journal article" date="2012" name="Nat. Biotechnol.">
        <title>Draft genome sequence of pigeonpea (Cajanus cajan), an orphan legume crop of resource-poor farmers.</title>
        <authorList>
            <person name="Varshney R.K."/>
            <person name="Chen W."/>
            <person name="Li Y."/>
            <person name="Bharti A.K."/>
            <person name="Saxena R.K."/>
            <person name="Schlueter J.A."/>
            <person name="Donoghue M.T."/>
            <person name="Azam S."/>
            <person name="Fan G."/>
            <person name="Whaley A.M."/>
            <person name="Farmer A.D."/>
            <person name="Sheridan J."/>
            <person name="Iwata A."/>
            <person name="Tuteja R."/>
            <person name="Penmetsa R.V."/>
            <person name="Wu W."/>
            <person name="Upadhyaya H.D."/>
            <person name="Yang S.P."/>
            <person name="Shah T."/>
            <person name="Saxena K.B."/>
            <person name="Michael T."/>
            <person name="McCombie W.R."/>
            <person name="Yang B."/>
            <person name="Zhang G."/>
            <person name="Yang H."/>
            <person name="Wang J."/>
            <person name="Spillane C."/>
            <person name="Cook D.R."/>
            <person name="May G.D."/>
            <person name="Xu X."/>
            <person name="Jackson S.A."/>
        </authorList>
    </citation>
    <scope>NUCLEOTIDE SEQUENCE [LARGE SCALE GENOMIC DNA]</scope>
</reference>